<evidence type="ECO:0000256" key="1">
    <source>
        <dbReference type="SAM" id="SignalP"/>
    </source>
</evidence>
<dbReference type="GeneID" id="66109140"/>
<proteinExistence type="predicted"/>
<evidence type="ECO:0000313" key="2">
    <source>
        <dbReference type="EMBL" id="KAG7443419.1"/>
    </source>
</evidence>
<dbReference type="EMBL" id="MU250545">
    <property type="protein sequence ID" value="KAG7443419.1"/>
    <property type="molecule type" value="Genomic_DNA"/>
</dbReference>
<name>A0A9P8APW0_9AGAR</name>
<keyword evidence="1" id="KW-0732">Signal</keyword>
<reference evidence="2" key="1">
    <citation type="submission" date="2020-11" db="EMBL/GenBank/DDBJ databases">
        <title>Adaptations for nitrogen fixation in a non-lichenized fungal sporocarp promotes dispersal by wood-feeding termites.</title>
        <authorList>
            <consortium name="DOE Joint Genome Institute"/>
            <person name="Koch R.A."/>
            <person name="Yoon G."/>
            <person name="Arayal U."/>
            <person name="Lail K."/>
            <person name="Amirebrahimi M."/>
            <person name="Labutti K."/>
            <person name="Lipzen A."/>
            <person name="Riley R."/>
            <person name="Barry K."/>
            <person name="Henrissat B."/>
            <person name="Grigoriev I.V."/>
            <person name="Herr J.R."/>
            <person name="Aime M.C."/>
        </authorList>
    </citation>
    <scope>NUCLEOTIDE SEQUENCE</scope>
    <source>
        <strain evidence="2">MCA 3950</strain>
    </source>
</reference>
<evidence type="ECO:0008006" key="4">
    <source>
        <dbReference type="Google" id="ProtNLM"/>
    </source>
</evidence>
<comment type="caution">
    <text evidence="2">The sequence shown here is derived from an EMBL/GenBank/DDBJ whole genome shotgun (WGS) entry which is preliminary data.</text>
</comment>
<feature type="signal peptide" evidence="1">
    <location>
        <begin position="1"/>
        <end position="23"/>
    </location>
</feature>
<dbReference type="AlphaFoldDB" id="A0A9P8APW0"/>
<gene>
    <name evidence="2" type="ORF">BT62DRAFT_935036</name>
</gene>
<evidence type="ECO:0000313" key="3">
    <source>
        <dbReference type="Proteomes" id="UP000812287"/>
    </source>
</evidence>
<protein>
    <recommendedName>
        <fullName evidence="4">Secreted protein</fullName>
    </recommendedName>
</protein>
<dbReference type="Proteomes" id="UP000812287">
    <property type="component" value="Unassembled WGS sequence"/>
</dbReference>
<accession>A0A9P8APW0</accession>
<keyword evidence="3" id="KW-1185">Reference proteome</keyword>
<organism evidence="2 3">
    <name type="scientific">Guyanagaster necrorhizus</name>
    <dbReference type="NCBI Taxonomy" id="856835"/>
    <lineage>
        <taxon>Eukaryota</taxon>
        <taxon>Fungi</taxon>
        <taxon>Dikarya</taxon>
        <taxon>Basidiomycota</taxon>
        <taxon>Agaricomycotina</taxon>
        <taxon>Agaricomycetes</taxon>
        <taxon>Agaricomycetidae</taxon>
        <taxon>Agaricales</taxon>
        <taxon>Marasmiineae</taxon>
        <taxon>Physalacriaceae</taxon>
        <taxon>Guyanagaster</taxon>
    </lineage>
</organism>
<dbReference type="RefSeq" id="XP_043036919.1">
    <property type="nucleotide sequence ID" value="XM_043186843.1"/>
</dbReference>
<feature type="chain" id="PRO_5040186439" description="Secreted protein" evidence="1">
    <location>
        <begin position="24"/>
        <end position="78"/>
    </location>
</feature>
<sequence length="78" mass="8853">MAGYLRSWLQLVFNMLIAFGVHACVEKDSAPGTTDYMLREYGNVRLRSLTSPYNPSRFRGRPSFSRSLALVHRSSLLS</sequence>